<keyword evidence="2" id="KW-0812">Transmembrane</keyword>
<dbReference type="OrthoDB" id="2802082at2759"/>
<proteinExistence type="predicted"/>
<keyword evidence="2" id="KW-1133">Transmembrane helix</keyword>
<name>A0A060SJA7_PYCCI</name>
<feature type="compositionally biased region" description="Low complexity" evidence="1">
    <location>
        <begin position="110"/>
        <end position="124"/>
    </location>
</feature>
<dbReference type="OMA" id="STHTFAK"/>
<feature type="region of interest" description="Disordered" evidence="1">
    <location>
        <begin position="361"/>
        <end position="405"/>
    </location>
</feature>
<dbReference type="HOGENOM" id="CLU_679959_0_0_1"/>
<keyword evidence="2" id="KW-0472">Membrane</keyword>
<dbReference type="EMBL" id="CCBP010000114">
    <property type="protein sequence ID" value="CDO72528.1"/>
    <property type="molecule type" value="Genomic_DNA"/>
</dbReference>
<feature type="transmembrane region" description="Helical" evidence="2">
    <location>
        <begin position="20"/>
        <end position="43"/>
    </location>
</feature>
<keyword evidence="4" id="KW-1185">Reference proteome</keyword>
<feature type="compositionally biased region" description="Polar residues" evidence="1">
    <location>
        <begin position="312"/>
        <end position="329"/>
    </location>
</feature>
<protein>
    <submittedName>
        <fullName evidence="3">Uncharacterized protein</fullName>
    </submittedName>
</protein>
<evidence type="ECO:0000256" key="2">
    <source>
        <dbReference type="SAM" id="Phobius"/>
    </source>
</evidence>
<feature type="compositionally biased region" description="Low complexity" evidence="1">
    <location>
        <begin position="278"/>
        <end position="289"/>
    </location>
</feature>
<dbReference type="CDD" id="cd12087">
    <property type="entry name" value="TM_EGFR-like"/>
    <property type="match status" value="1"/>
</dbReference>
<dbReference type="Proteomes" id="UP000029665">
    <property type="component" value="Unassembled WGS sequence"/>
</dbReference>
<feature type="region of interest" description="Disordered" evidence="1">
    <location>
        <begin position="104"/>
        <end position="130"/>
    </location>
</feature>
<evidence type="ECO:0000313" key="4">
    <source>
        <dbReference type="Proteomes" id="UP000029665"/>
    </source>
</evidence>
<evidence type="ECO:0000256" key="1">
    <source>
        <dbReference type="SAM" id="MobiDB-lite"/>
    </source>
</evidence>
<reference evidence="3" key="1">
    <citation type="submission" date="2014-01" db="EMBL/GenBank/DDBJ databases">
        <title>The genome of the white-rot fungus Pycnoporus cinnabarinus: a basidiomycete model with a versatile arsenal for lignocellulosic biomass breakdown.</title>
        <authorList>
            <person name="Levasseur A."/>
            <person name="Lomascolo A."/>
            <person name="Ruiz-Duenas F.J."/>
            <person name="Uzan E."/>
            <person name="Piumi F."/>
            <person name="Kues U."/>
            <person name="Ram A.F.J."/>
            <person name="Murat C."/>
            <person name="Haon M."/>
            <person name="Benoit I."/>
            <person name="Arfi Y."/>
            <person name="Chevret D."/>
            <person name="Drula E."/>
            <person name="Kwon M.J."/>
            <person name="Gouret P."/>
            <person name="Lesage-Meessen L."/>
            <person name="Lombard V."/>
            <person name="Mariette J."/>
            <person name="Noirot C."/>
            <person name="Park J."/>
            <person name="Patyshakuliyeva A."/>
            <person name="Wieneger R.A.B."/>
            <person name="Wosten H.A.B."/>
            <person name="Martin F."/>
            <person name="Coutinho P.M."/>
            <person name="de Vries R."/>
            <person name="Martinez A.T."/>
            <person name="Klopp C."/>
            <person name="Pontarotti P."/>
            <person name="Henrissat B."/>
            <person name="Record E."/>
        </authorList>
    </citation>
    <scope>NUCLEOTIDE SEQUENCE [LARGE SCALE GENOMIC DNA]</scope>
    <source>
        <strain evidence="3">BRFM137</strain>
    </source>
</reference>
<feature type="compositionally biased region" description="Polar residues" evidence="1">
    <location>
        <begin position="364"/>
        <end position="379"/>
    </location>
</feature>
<sequence length="405" mass="43512">MSASGSTHTFAKRGLALEPPLIAGITVVVLLFNMILAVSFCLLRNRRKLKNHKRRVSASVDPEKCETSVALVVTADTVPAAFPAKAAPGLERKSYFELVQTLQRQPGVPSPTRLSRGSSHSSTDSTRRLSRYVLRPHDIKGLDGAPRYPKTKGRLQALRQSATVVSTGKVALTRSNSFAETASVYSSASAPLEYHEQLFRTQPFALDPSPPASAPAWMSQLPNPPAPAVISGAPEDDKKMAAFESFASSQEPAWTLQIPEIGRRPSHPDVPVSPSIIPSSAASTSSAVHYRARANSNPHSPPRIEWLPPKMSTVSDMPSPRETNSQSSLSTMYSLHEATRVIPIRPVPIIPVMPLNVKRRSDDLQQASRADSSQVSPSGTAAALLSVPARSPRRPAASGSPGRLP</sequence>
<gene>
    <name evidence="3" type="ORF">BN946_scf184983.g11</name>
</gene>
<organism evidence="3 4">
    <name type="scientific">Pycnoporus cinnabarinus</name>
    <name type="common">Cinnabar-red polypore</name>
    <name type="synonym">Trametes cinnabarina</name>
    <dbReference type="NCBI Taxonomy" id="5643"/>
    <lineage>
        <taxon>Eukaryota</taxon>
        <taxon>Fungi</taxon>
        <taxon>Dikarya</taxon>
        <taxon>Basidiomycota</taxon>
        <taxon>Agaricomycotina</taxon>
        <taxon>Agaricomycetes</taxon>
        <taxon>Polyporales</taxon>
        <taxon>Polyporaceae</taxon>
        <taxon>Trametes</taxon>
    </lineage>
</organism>
<accession>A0A060SJA7</accession>
<feature type="region of interest" description="Disordered" evidence="1">
    <location>
        <begin position="278"/>
        <end position="329"/>
    </location>
</feature>
<dbReference type="AlphaFoldDB" id="A0A060SJA7"/>
<comment type="caution">
    <text evidence="3">The sequence shown here is derived from an EMBL/GenBank/DDBJ whole genome shotgun (WGS) entry which is preliminary data.</text>
</comment>
<evidence type="ECO:0000313" key="3">
    <source>
        <dbReference type="EMBL" id="CDO72528.1"/>
    </source>
</evidence>